<feature type="domain" description="ABC transporter" evidence="5">
    <location>
        <begin position="2"/>
        <end position="226"/>
    </location>
</feature>
<dbReference type="SMART" id="SM00382">
    <property type="entry name" value="AAA"/>
    <property type="match status" value="1"/>
</dbReference>
<dbReference type="PANTHER" id="PTHR43335:SF11">
    <property type="entry name" value="ABC TRANSPORTER RELATED"/>
    <property type="match status" value="1"/>
</dbReference>
<keyword evidence="4" id="KW-0067">ATP-binding</keyword>
<dbReference type="PANTHER" id="PTHR43335">
    <property type="entry name" value="ABC TRANSPORTER, ATP-BINDING PROTEIN"/>
    <property type="match status" value="1"/>
</dbReference>
<evidence type="ECO:0000313" key="7">
    <source>
        <dbReference type="Proteomes" id="UP000031449"/>
    </source>
</evidence>
<dbReference type="GO" id="GO:0016887">
    <property type="term" value="F:ATP hydrolysis activity"/>
    <property type="evidence" value="ECO:0007669"/>
    <property type="project" value="InterPro"/>
</dbReference>
<dbReference type="PROSITE" id="PS50893">
    <property type="entry name" value="ABC_TRANSPORTER_2"/>
    <property type="match status" value="1"/>
</dbReference>
<dbReference type="CDD" id="cd03230">
    <property type="entry name" value="ABC_DR_subfamily_A"/>
    <property type="match status" value="1"/>
</dbReference>
<sequence length="298" mass="33007">MITVKDLTKTFGSFTAVDQLSFTLNSGRTTALVGPNGAGKTTALHMISGLSTPTAGSITFEEPVADQRQQIGFLPQYPSFFNWMTAKEYLVIAGRLGKKSKQETTVKADELLERVGLAEHAGKKIGGFSGGMKQRLGIAQALIHSPKILLLDEPVSALDPAGRKEVMTLLKELKKEMTILYSTHVLHDAQVLCDDVLMMNKGKKVLFDSIDRVYLQYERPEMVLRADQSLTAWGESFSERYSDLLIEVTENTAVIKGRETAELRKIILEEALAYQLPLRSLEVGTASLEDVFHEVMKK</sequence>
<dbReference type="AlphaFoldDB" id="A0A0B5AKY8"/>
<dbReference type="InterPro" id="IPR003439">
    <property type="entry name" value="ABC_transporter-like_ATP-bd"/>
</dbReference>
<keyword evidence="7" id="KW-1185">Reference proteome</keyword>
<dbReference type="GO" id="GO:0005524">
    <property type="term" value="F:ATP binding"/>
    <property type="evidence" value="ECO:0007669"/>
    <property type="project" value="UniProtKB-KW"/>
</dbReference>
<dbReference type="Proteomes" id="UP000031449">
    <property type="component" value="Chromosome"/>
</dbReference>
<dbReference type="Gene3D" id="3.40.50.300">
    <property type="entry name" value="P-loop containing nucleotide triphosphate hydrolases"/>
    <property type="match status" value="1"/>
</dbReference>
<dbReference type="STRING" id="1508404.JMA_00150"/>
<dbReference type="InterPro" id="IPR027417">
    <property type="entry name" value="P-loop_NTPase"/>
</dbReference>
<dbReference type="EMBL" id="CP009416">
    <property type="protein sequence ID" value="AJD89332.1"/>
    <property type="molecule type" value="Genomic_DNA"/>
</dbReference>
<organism evidence="6 7">
    <name type="scientific">Jeotgalibacillus malaysiensis</name>
    <dbReference type="NCBI Taxonomy" id="1508404"/>
    <lineage>
        <taxon>Bacteria</taxon>
        <taxon>Bacillati</taxon>
        <taxon>Bacillota</taxon>
        <taxon>Bacilli</taxon>
        <taxon>Bacillales</taxon>
        <taxon>Caryophanaceae</taxon>
        <taxon>Jeotgalibacillus</taxon>
    </lineage>
</organism>
<dbReference type="InterPro" id="IPR003593">
    <property type="entry name" value="AAA+_ATPase"/>
</dbReference>
<keyword evidence="2" id="KW-0813">Transport</keyword>
<keyword evidence="3" id="KW-0547">Nucleotide-binding</keyword>
<protein>
    <recommendedName>
        <fullName evidence="5">ABC transporter domain-containing protein</fullName>
    </recommendedName>
</protein>
<comment type="similarity">
    <text evidence="1">Belongs to the ABC transporter superfamily.</text>
</comment>
<evidence type="ECO:0000256" key="3">
    <source>
        <dbReference type="ARBA" id="ARBA00022741"/>
    </source>
</evidence>
<evidence type="ECO:0000259" key="5">
    <source>
        <dbReference type="PROSITE" id="PS50893"/>
    </source>
</evidence>
<dbReference type="SUPFAM" id="SSF52540">
    <property type="entry name" value="P-loop containing nucleoside triphosphate hydrolases"/>
    <property type="match status" value="1"/>
</dbReference>
<accession>A0A0B5AKY8</accession>
<dbReference type="PROSITE" id="PS00211">
    <property type="entry name" value="ABC_TRANSPORTER_1"/>
    <property type="match status" value="1"/>
</dbReference>
<evidence type="ECO:0000256" key="4">
    <source>
        <dbReference type="ARBA" id="ARBA00022840"/>
    </source>
</evidence>
<reference evidence="6 7" key="1">
    <citation type="submission" date="2014-08" db="EMBL/GenBank/DDBJ databases">
        <title>Complete genome of a marine bacteria Jeotgalibacillus malaysiensis.</title>
        <authorList>
            <person name="Yaakop A.S."/>
            <person name="Chan K.-G."/>
            <person name="Goh K.M."/>
        </authorList>
    </citation>
    <scope>NUCLEOTIDE SEQUENCE [LARGE SCALE GENOMIC DNA]</scope>
    <source>
        <strain evidence="6 7">D5</strain>
    </source>
</reference>
<dbReference type="KEGG" id="jeo:JMA_00150"/>
<evidence type="ECO:0000256" key="2">
    <source>
        <dbReference type="ARBA" id="ARBA00022448"/>
    </source>
</evidence>
<dbReference type="HOGENOM" id="CLU_000604_1_2_9"/>
<gene>
    <name evidence="6" type="ORF">JMA_00150</name>
</gene>
<dbReference type="OrthoDB" id="9804819at2"/>
<name>A0A0B5AKY8_9BACL</name>
<dbReference type="BioCyc" id="JESP1508404:G14D9-9193-MONOMER"/>
<dbReference type="InterPro" id="IPR017871">
    <property type="entry name" value="ABC_transporter-like_CS"/>
</dbReference>
<evidence type="ECO:0000256" key="1">
    <source>
        <dbReference type="ARBA" id="ARBA00005417"/>
    </source>
</evidence>
<evidence type="ECO:0000313" key="6">
    <source>
        <dbReference type="EMBL" id="AJD89332.1"/>
    </source>
</evidence>
<proteinExistence type="inferred from homology"/>
<dbReference type="Pfam" id="PF00005">
    <property type="entry name" value="ABC_tran"/>
    <property type="match status" value="1"/>
</dbReference>